<evidence type="ECO:0000256" key="3">
    <source>
        <dbReference type="ARBA" id="ARBA00022605"/>
    </source>
</evidence>
<dbReference type="InterPro" id="IPR020568">
    <property type="entry name" value="Ribosomal_Su5_D2-typ_SF"/>
</dbReference>
<dbReference type="PANTHER" id="PTHR23133">
    <property type="entry name" value="IMIDAZOLEGLYCEROL-PHOSPHATE DEHYDRATASE HIS7"/>
    <property type="match status" value="1"/>
</dbReference>
<dbReference type="RefSeq" id="WP_072561442.1">
    <property type="nucleotide sequence ID" value="NZ_CP017921.1"/>
</dbReference>
<dbReference type="InterPro" id="IPR000807">
    <property type="entry name" value="ImidazoleglycerolP_deHydtase"/>
</dbReference>
<dbReference type="FunFam" id="3.30.230.40:FF:000001">
    <property type="entry name" value="Imidazoleglycerol-phosphate dehydratase HisB"/>
    <property type="match status" value="1"/>
</dbReference>
<evidence type="ECO:0000313" key="8">
    <source>
        <dbReference type="EMBL" id="RNI09941.1"/>
    </source>
</evidence>
<dbReference type="STRING" id="2177.BHR79_05525"/>
<dbReference type="NCBIfam" id="NF002114">
    <property type="entry name" value="PRK00951.2-4"/>
    <property type="match status" value="1"/>
</dbReference>
<evidence type="ECO:0000256" key="2">
    <source>
        <dbReference type="ARBA" id="ARBA00016664"/>
    </source>
</evidence>
<evidence type="ECO:0000313" key="12">
    <source>
        <dbReference type="Proteomes" id="UP000267921"/>
    </source>
</evidence>
<dbReference type="FunFam" id="3.30.230.40:FF:000003">
    <property type="entry name" value="Imidazoleglycerol-phosphate dehydratase HisB"/>
    <property type="match status" value="1"/>
</dbReference>
<evidence type="ECO:0000313" key="9">
    <source>
        <dbReference type="EMBL" id="SDW89698.1"/>
    </source>
</evidence>
<evidence type="ECO:0000313" key="7">
    <source>
        <dbReference type="EMBL" id="APH39004.1"/>
    </source>
</evidence>
<dbReference type="InterPro" id="IPR020565">
    <property type="entry name" value="ImidazoleglycerP_deHydtase_CS"/>
</dbReference>
<dbReference type="EMBL" id="CP017921">
    <property type="protein sequence ID" value="APH39004.1"/>
    <property type="molecule type" value="Genomic_DNA"/>
</dbReference>
<dbReference type="HAMAP" id="MF_00076">
    <property type="entry name" value="HisB"/>
    <property type="match status" value="1"/>
</dbReference>
<proteinExistence type="inferred from homology"/>
<evidence type="ECO:0000313" key="11">
    <source>
        <dbReference type="Proteomes" id="UP000198669"/>
    </source>
</evidence>
<dbReference type="GeneID" id="30583204"/>
<dbReference type="GO" id="GO:0000105">
    <property type="term" value="P:L-histidine biosynthetic process"/>
    <property type="evidence" value="ECO:0007669"/>
    <property type="project" value="UniProtKB-UniRule"/>
</dbReference>
<dbReference type="NCBIfam" id="NF002111">
    <property type="entry name" value="PRK00951.2-1"/>
    <property type="match status" value="1"/>
</dbReference>
<dbReference type="Gene3D" id="3.30.230.40">
    <property type="entry name" value="Imidazole glycerol phosphate dehydratase, domain 1"/>
    <property type="match status" value="2"/>
</dbReference>
<sequence>MPRTSTVSRTTRETSIELTINIDGKGDSQINTGIGFFDHMLVCFARHSGFDLTIDAKGDLEVDGHHLIEDIGIVMGQAFDRIMAEKSGIARFGEARIPMDEALASVVVDIGGRSYLVMDTTFESEKVGEFNTQLTRHFFESFVSNAKVTLHANVYGYNDHHKIEALFKAFAHAMKKATVTEGKGVKSTKGCL</sequence>
<keyword evidence="6" id="KW-0963">Cytoplasm</keyword>
<dbReference type="PROSITE" id="PS00955">
    <property type="entry name" value="IGP_DEHYDRATASE_2"/>
    <property type="match status" value="1"/>
</dbReference>
<dbReference type="GO" id="GO:0005737">
    <property type="term" value="C:cytoplasm"/>
    <property type="evidence" value="ECO:0007669"/>
    <property type="project" value="UniProtKB-SubCell"/>
</dbReference>
<comment type="similarity">
    <text evidence="6">Belongs to the imidazoleglycerol-phosphate dehydratase family.</text>
</comment>
<gene>
    <name evidence="6 8" type="primary">hisB</name>
    <name evidence="7" type="ORF">BHR79_05525</name>
    <name evidence="8" type="ORF">EFE40_04730</name>
    <name evidence="9" type="ORF">SAMN04515625_1812</name>
</gene>
<dbReference type="PROSITE" id="PS00954">
    <property type="entry name" value="IGP_DEHYDRATASE_1"/>
    <property type="match status" value="1"/>
</dbReference>
<evidence type="ECO:0000313" key="10">
    <source>
        <dbReference type="Proteomes" id="UP000186879"/>
    </source>
</evidence>
<reference evidence="8 12" key="3">
    <citation type="submission" date="2018-10" db="EMBL/GenBank/DDBJ databases">
        <title>Cultivation of a novel Methanohalophilus strain from Kebrit Deep of the Red Sea and a genomic comparison of members of the genus Methanohalophilus.</title>
        <authorList>
            <person name="Guan Y."/>
            <person name="Ngugi D.K."/>
            <person name="Stingl U."/>
        </authorList>
    </citation>
    <scope>NUCLEOTIDE SEQUENCE [LARGE SCALE GENOMIC DNA]</scope>
    <source>
        <strain evidence="8 12">DSM 3094</strain>
    </source>
</reference>
<evidence type="ECO:0000256" key="1">
    <source>
        <dbReference type="ARBA" id="ARBA00005047"/>
    </source>
</evidence>
<dbReference type="EMBL" id="RJJG01000003">
    <property type="protein sequence ID" value="RNI09941.1"/>
    <property type="molecule type" value="Genomic_DNA"/>
</dbReference>
<dbReference type="AlphaFoldDB" id="A0A1L3Q2A4"/>
<reference evidence="9 11" key="2">
    <citation type="submission" date="2016-10" db="EMBL/GenBank/DDBJ databases">
        <authorList>
            <person name="de Groot N.N."/>
        </authorList>
    </citation>
    <scope>NUCLEOTIDE SEQUENCE [LARGE SCALE GENOMIC DNA]</scope>
    <source>
        <strain evidence="9 11">Z-7982</strain>
    </source>
</reference>
<dbReference type="SUPFAM" id="SSF54211">
    <property type="entry name" value="Ribosomal protein S5 domain 2-like"/>
    <property type="match status" value="2"/>
</dbReference>
<dbReference type="PANTHER" id="PTHR23133:SF2">
    <property type="entry name" value="IMIDAZOLEGLYCEROL-PHOSPHATE DEHYDRATASE"/>
    <property type="match status" value="1"/>
</dbReference>
<name>A0A1L3Q2A4_9EURY</name>
<dbReference type="CDD" id="cd07914">
    <property type="entry name" value="IGPD"/>
    <property type="match status" value="1"/>
</dbReference>
<accession>A0A1L3Q2A4</accession>
<protein>
    <recommendedName>
        <fullName evidence="2 6">Imidazoleglycerol-phosphate dehydratase</fullName>
        <shortName evidence="6">IGPD</shortName>
        <ecNumber evidence="6">4.2.1.19</ecNumber>
    </recommendedName>
</protein>
<keyword evidence="4 6" id="KW-0368">Histidine biosynthesis</keyword>
<dbReference type="Pfam" id="PF00475">
    <property type="entry name" value="IGPD"/>
    <property type="match status" value="1"/>
</dbReference>
<dbReference type="Proteomes" id="UP000198669">
    <property type="component" value="Unassembled WGS sequence"/>
</dbReference>
<keyword evidence="5 6" id="KW-0456">Lyase</keyword>
<dbReference type="Proteomes" id="UP000186879">
    <property type="component" value="Chromosome"/>
</dbReference>
<organism evidence="7 10">
    <name type="scientific">Methanohalophilus halophilus</name>
    <dbReference type="NCBI Taxonomy" id="2177"/>
    <lineage>
        <taxon>Archaea</taxon>
        <taxon>Methanobacteriati</taxon>
        <taxon>Methanobacteriota</taxon>
        <taxon>Stenosarchaea group</taxon>
        <taxon>Methanomicrobia</taxon>
        <taxon>Methanosarcinales</taxon>
        <taxon>Methanosarcinaceae</taxon>
        <taxon>Methanohalophilus</taxon>
    </lineage>
</organism>
<comment type="subcellular location">
    <subcellularLocation>
        <location evidence="6">Cytoplasm</location>
    </subcellularLocation>
</comment>
<evidence type="ECO:0000256" key="6">
    <source>
        <dbReference type="HAMAP-Rule" id="MF_00076"/>
    </source>
</evidence>
<evidence type="ECO:0000256" key="4">
    <source>
        <dbReference type="ARBA" id="ARBA00023102"/>
    </source>
</evidence>
<reference evidence="7 10" key="1">
    <citation type="submission" date="2016-10" db="EMBL/GenBank/DDBJ databases">
        <title>Methanohalophilus halophilus.</title>
        <authorList>
            <person name="L'haridon S."/>
        </authorList>
    </citation>
    <scope>NUCLEOTIDE SEQUENCE [LARGE SCALE GENOMIC DNA]</scope>
    <source>
        <strain evidence="7 10">Z-7982</strain>
    </source>
</reference>
<dbReference type="UniPathway" id="UPA00031">
    <property type="reaction ID" value="UER00011"/>
</dbReference>
<dbReference type="OrthoDB" id="103579at2157"/>
<dbReference type="EMBL" id="FNMU01000006">
    <property type="protein sequence ID" value="SDW89698.1"/>
    <property type="molecule type" value="Genomic_DNA"/>
</dbReference>
<keyword evidence="10" id="KW-1185">Reference proteome</keyword>
<comment type="catalytic activity">
    <reaction evidence="6">
        <text>D-erythro-1-(imidazol-4-yl)glycerol 3-phosphate = 3-(imidazol-4-yl)-2-oxopropyl phosphate + H2O</text>
        <dbReference type="Rhea" id="RHEA:11040"/>
        <dbReference type="ChEBI" id="CHEBI:15377"/>
        <dbReference type="ChEBI" id="CHEBI:57766"/>
        <dbReference type="ChEBI" id="CHEBI:58278"/>
        <dbReference type="EC" id="4.2.1.19"/>
    </reaction>
</comment>
<dbReference type="InterPro" id="IPR038494">
    <property type="entry name" value="IGPD_sf"/>
</dbReference>
<evidence type="ECO:0000256" key="5">
    <source>
        <dbReference type="ARBA" id="ARBA00023239"/>
    </source>
</evidence>
<dbReference type="GO" id="GO:0004424">
    <property type="term" value="F:imidazoleglycerol-phosphate dehydratase activity"/>
    <property type="evidence" value="ECO:0007669"/>
    <property type="project" value="UniProtKB-UniRule"/>
</dbReference>
<dbReference type="EC" id="4.2.1.19" evidence="6"/>
<keyword evidence="3 6" id="KW-0028">Amino-acid biosynthesis</keyword>
<dbReference type="Proteomes" id="UP000267921">
    <property type="component" value="Unassembled WGS sequence"/>
</dbReference>
<dbReference type="KEGG" id="mhaz:BHR79_05525"/>
<comment type="pathway">
    <text evidence="1 6">Amino-acid biosynthesis; L-histidine biosynthesis; L-histidine from 5-phospho-alpha-D-ribose 1-diphosphate: step 6/9.</text>
</comment>